<name>A0A098LLC2_9BACT</name>
<reference evidence="1 2" key="1">
    <citation type="submission" date="2014-09" db="EMBL/GenBank/DDBJ databases">
        <title>Sporocytophaga myxococcoides PG-01 genome sequencing.</title>
        <authorList>
            <person name="Liu L."/>
            <person name="Gao P.J."/>
            <person name="Chen G.J."/>
            <person name="Wang L.S."/>
        </authorList>
    </citation>
    <scope>NUCLEOTIDE SEQUENCE [LARGE SCALE GENOMIC DNA]</scope>
    <source>
        <strain evidence="1 2">PG-01</strain>
    </source>
</reference>
<dbReference type="STRING" id="153721.MYP_4976"/>
<proteinExistence type="predicted"/>
<evidence type="ECO:0000313" key="1">
    <source>
        <dbReference type="EMBL" id="GAL87745.1"/>
    </source>
</evidence>
<dbReference type="Proteomes" id="UP000030185">
    <property type="component" value="Unassembled WGS sequence"/>
</dbReference>
<dbReference type="SUPFAM" id="SSF81301">
    <property type="entry name" value="Nucleotidyltransferase"/>
    <property type="match status" value="1"/>
</dbReference>
<dbReference type="PANTHER" id="PTHR34822:SF1">
    <property type="entry name" value="GRPB FAMILY PROTEIN"/>
    <property type="match status" value="1"/>
</dbReference>
<dbReference type="PANTHER" id="PTHR34822">
    <property type="entry name" value="GRPB DOMAIN PROTEIN (AFU_ORTHOLOGUE AFUA_1G01530)"/>
    <property type="match status" value="1"/>
</dbReference>
<dbReference type="Gene3D" id="3.30.460.10">
    <property type="entry name" value="Beta Polymerase, domain 2"/>
    <property type="match status" value="1"/>
</dbReference>
<dbReference type="InterPro" id="IPR043519">
    <property type="entry name" value="NT_sf"/>
</dbReference>
<dbReference type="eggNOG" id="COG2320">
    <property type="taxonomic scope" value="Bacteria"/>
</dbReference>
<dbReference type="OrthoDB" id="9799092at2"/>
<protein>
    <recommendedName>
        <fullName evidence="3">GrpB family protein</fullName>
    </recommendedName>
</protein>
<dbReference type="AlphaFoldDB" id="A0A098LLC2"/>
<keyword evidence="2" id="KW-1185">Reference proteome</keyword>
<dbReference type="InterPro" id="IPR007344">
    <property type="entry name" value="GrpB/CoaE"/>
</dbReference>
<evidence type="ECO:0008006" key="3">
    <source>
        <dbReference type="Google" id="ProtNLM"/>
    </source>
</evidence>
<evidence type="ECO:0000313" key="2">
    <source>
        <dbReference type="Proteomes" id="UP000030185"/>
    </source>
</evidence>
<gene>
    <name evidence="1" type="ORF">MYP_4976</name>
</gene>
<sequence length="182" mass="21777">MTWAEILYRKKMKVELHPFNKDWKNLFDIEKDLLSSTIQNSDIQIEHIGSTAIEGLSAKPIIDILIGVPDFSKANDFIAPIKTCNYTYISVYEDTMPYRRFFTKSTENKRTHQIHMVELNYPFWIRHLAFRNYLREHQEEKEAYNLIKSELSEKDWDDINDYAEAKTEFIRAIEYKAGIREW</sequence>
<dbReference type="Pfam" id="PF04229">
    <property type="entry name" value="GrpB"/>
    <property type="match status" value="1"/>
</dbReference>
<accession>A0A098LLC2</accession>
<comment type="caution">
    <text evidence="1">The sequence shown here is derived from an EMBL/GenBank/DDBJ whole genome shotgun (WGS) entry which is preliminary data.</text>
</comment>
<organism evidence="1 2">
    <name type="scientific">Sporocytophaga myxococcoides</name>
    <dbReference type="NCBI Taxonomy" id="153721"/>
    <lineage>
        <taxon>Bacteria</taxon>
        <taxon>Pseudomonadati</taxon>
        <taxon>Bacteroidota</taxon>
        <taxon>Cytophagia</taxon>
        <taxon>Cytophagales</taxon>
        <taxon>Cytophagaceae</taxon>
        <taxon>Sporocytophaga</taxon>
    </lineage>
</organism>
<dbReference type="EMBL" id="BBLT01000016">
    <property type="protein sequence ID" value="GAL87745.1"/>
    <property type="molecule type" value="Genomic_DNA"/>
</dbReference>